<keyword evidence="2 5" id="KW-0238">DNA-binding</keyword>
<dbReference type="InterPro" id="IPR046335">
    <property type="entry name" value="LacI/GalR-like_sensor"/>
</dbReference>
<dbReference type="RefSeq" id="WP_343924883.1">
    <property type="nucleotide sequence ID" value="NZ_BAAAKW010000029.1"/>
</dbReference>
<dbReference type="Gene3D" id="1.10.260.40">
    <property type="entry name" value="lambda repressor-like DNA-binding domains"/>
    <property type="match status" value="1"/>
</dbReference>
<organism evidence="5 6">
    <name type="scientific">Rhodoglobus aureus</name>
    <dbReference type="NCBI Taxonomy" id="191497"/>
    <lineage>
        <taxon>Bacteria</taxon>
        <taxon>Bacillati</taxon>
        <taxon>Actinomycetota</taxon>
        <taxon>Actinomycetes</taxon>
        <taxon>Micrococcales</taxon>
        <taxon>Microbacteriaceae</taxon>
        <taxon>Rhodoglobus</taxon>
    </lineage>
</organism>
<dbReference type="PANTHER" id="PTHR30146:SF109">
    <property type="entry name" value="HTH-TYPE TRANSCRIPTIONAL REGULATOR GALS"/>
    <property type="match status" value="1"/>
</dbReference>
<keyword evidence="6" id="KW-1185">Reference proteome</keyword>
<gene>
    <name evidence="5" type="ORF">GCM10009655_16220</name>
</gene>
<reference evidence="6" key="1">
    <citation type="journal article" date="2019" name="Int. J. Syst. Evol. Microbiol.">
        <title>The Global Catalogue of Microorganisms (GCM) 10K type strain sequencing project: providing services to taxonomists for standard genome sequencing and annotation.</title>
        <authorList>
            <consortium name="The Broad Institute Genomics Platform"/>
            <consortium name="The Broad Institute Genome Sequencing Center for Infectious Disease"/>
            <person name="Wu L."/>
            <person name="Ma J."/>
        </authorList>
    </citation>
    <scope>NUCLEOTIDE SEQUENCE [LARGE SCALE GENOMIC DNA]</scope>
    <source>
        <strain evidence="6">JCM 12762</strain>
    </source>
</reference>
<dbReference type="InterPro" id="IPR010982">
    <property type="entry name" value="Lambda_DNA-bd_dom_sf"/>
</dbReference>
<feature type="domain" description="HTH lacI-type" evidence="4">
    <location>
        <begin position="4"/>
        <end position="58"/>
    </location>
</feature>
<dbReference type="CDD" id="cd06293">
    <property type="entry name" value="PBP1_LacI-like"/>
    <property type="match status" value="1"/>
</dbReference>
<dbReference type="PANTHER" id="PTHR30146">
    <property type="entry name" value="LACI-RELATED TRANSCRIPTIONAL REPRESSOR"/>
    <property type="match status" value="1"/>
</dbReference>
<dbReference type="Gene3D" id="3.40.50.2300">
    <property type="match status" value="2"/>
</dbReference>
<evidence type="ECO:0000313" key="5">
    <source>
        <dbReference type="EMBL" id="GAA1217531.1"/>
    </source>
</evidence>
<dbReference type="GO" id="GO:0003677">
    <property type="term" value="F:DNA binding"/>
    <property type="evidence" value="ECO:0007669"/>
    <property type="project" value="UniProtKB-KW"/>
</dbReference>
<dbReference type="Pfam" id="PF13377">
    <property type="entry name" value="Peripla_BP_3"/>
    <property type="match status" value="1"/>
</dbReference>
<dbReference type="InterPro" id="IPR000843">
    <property type="entry name" value="HTH_LacI"/>
</dbReference>
<name>A0ABP4GCZ4_9MICO</name>
<dbReference type="SMART" id="SM00354">
    <property type="entry name" value="HTH_LACI"/>
    <property type="match status" value="1"/>
</dbReference>
<dbReference type="Proteomes" id="UP001500943">
    <property type="component" value="Unassembled WGS sequence"/>
</dbReference>
<evidence type="ECO:0000259" key="4">
    <source>
        <dbReference type="PROSITE" id="PS50932"/>
    </source>
</evidence>
<accession>A0ABP4GCZ4</accession>
<dbReference type="Pfam" id="PF00356">
    <property type="entry name" value="LacI"/>
    <property type="match status" value="1"/>
</dbReference>
<dbReference type="SUPFAM" id="SSF53822">
    <property type="entry name" value="Periplasmic binding protein-like I"/>
    <property type="match status" value="1"/>
</dbReference>
<evidence type="ECO:0000256" key="2">
    <source>
        <dbReference type="ARBA" id="ARBA00023125"/>
    </source>
</evidence>
<evidence type="ECO:0000256" key="1">
    <source>
        <dbReference type="ARBA" id="ARBA00023015"/>
    </source>
</evidence>
<evidence type="ECO:0000256" key="3">
    <source>
        <dbReference type="ARBA" id="ARBA00023163"/>
    </source>
</evidence>
<evidence type="ECO:0000313" key="6">
    <source>
        <dbReference type="Proteomes" id="UP001500943"/>
    </source>
</evidence>
<proteinExistence type="predicted"/>
<dbReference type="InterPro" id="IPR028082">
    <property type="entry name" value="Peripla_BP_I"/>
</dbReference>
<dbReference type="PROSITE" id="PS00356">
    <property type="entry name" value="HTH_LACI_1"/>
    <property type="match status" value="1"/>
</dbReference>
<keyword evidence="3" id="KW-0804">Transcription</keyword>
<keyword evidence="1" id="KW-0805">Transcription regulation</keyword>
<sequence length="346" mass="36740">MSTPSVHDVAKSAGVSVGTVSNVLNHPHKVSPSTVERVQSAIETLGFIRNDAARQLRVGHSQTIGLVVLDVRNPFFTDIARGAEDKAAEGGLTVTLGNSDESIEREAKYLDLFEQQRVYGMLISPYGDITDRLESMRKRGIPAVLVDRESPNSTFSSVSVDDIVGGKLAATHLLETGRRRIAFVGGPMAIRQVSDRLTGASGAVRNVPGASIEVIELDALSVIAGRAAGADIVARAPEDRPDAIFAANDLVAMGVLQALLMNGSSTAVIRVPEDIALMGYDDIDFASAAVVPLSSISQPSAQMGQTAVEILLEEAANPDADRRQVVFAPKLVIRDSTAPRTEHLQK</sequence>
<dbReference type="CDD" id="cd01392">
    <property type="entry name" value="HTH_LacI"/>
    <property type="match status" value="1"/>
</dbReference>
<dbReference type="SUPFAM" id="SSF47413">
    <property type="entry name" value="lambda repressor-like DNA-binding domains"/>
    <property type="match status" value="1"/>
</dbReference>
<protein>
    <submittedName>
        <fullName evidence="5">LacI family DNA-binding transcriptional regulator</fullName>
    </submittedName>
</protein>
<comment type="caution">
    <text evidence="5">The sequence shown here is derived from an EMBL/GenBank/DDBJ whole genome shotgun (WGS) entry which is preliminary data.</text>
</comment>
<dbReference type="PROSITE" id="PS50932">
    <property type="entry name" value="HTH_LACI_2"/>
    <property type="match status" value="1"/>
</dbReference>
<dbReference type="EMBL" id="BAAAKW010000029">
    <property type="protein sequence ID" value="GAA1217531.1"/>
    <property type="molecule type" value="Genomic_DNA"/>
</dbReference>